<accession>A0A0D0DQ11</accession>
<dbReference type="AlphaFoldDB" id="A0A0D0DQ11"/>
<dbReference type="InParanoid" id="A0A0D0DQ11"/>
<dbReference type="EMBL" id="KN825120">
    <property type="protein sequence ID" value="KIK94258.1"/>
    <property type="molecule type" value="Genomic_DNA"/>
</dbReference>
<proteinExistence type="predicted"/>
<dbReference type="Proteomes" id="UP000054538">
    <property type="component" value="Unassembled WGS sequence"/>
</dbReference>
<reference evidence="3 4" key="1">
    <citation type="submission" date="2014-04" db="EMBL/GenBank/DDBJ databases">
        <authorList>
            <consortium name="DOE Joint Genome Institute"/>
            <person name="Kuo A."/>
            <person name="Kohler A."/>
            <person name="Jargeat P."/>
            <person name="Nagy L.G."/>
            <person name="Floudas D."/>
            <person name="Copeland A."/>
            <person name="Barry K.W."/>
            <person name="Cichocki N."/>
            <person name="Veneault-Fourrey C."/>
            <person name="LaButti K."/>
            <person name="Lindquist E.A."/>
            <person name="Lipzen A."/>
            <person name="Lundell T."/>
            <person name="Morin E."/>
            <person name="Murat C."/>
            <person name="Sun H."/>
            <person name="Tunlid A."/>
            <person name="Henrissat B."/>
            <person name="Grigoriev I.V."/>
            <person name="Hibbett D.S."/>
            <person name="Martin F."/>
            <person name="Nordberg H.P."/>
            <person name="Cantor M.N."/>
            <person name="Hua S.X."/>
        </authorList>
    </citation>
    <scope>NUCLEOTIDE SEQUENCE [LARGE SCALE GENOMIC DNA]</scope>
    <source>
        <strain evidence="3 4">Ve08.2h10</strain>
    </source>
</reference>
<keyword evidence="2" id="KW-0472">Membrane</keyword>
<organism evidence="3 4">
    <name type="scientific">Paxillus rubicundulus Ve08.2h10</name>
    <dbReference type="NCBI Taxonomy" id="930991"/>
    <lineage>
        <taxon>Eukaryota</taxon>
        <taxon>Fungi</taxon>
        <taxon>Dikarya</taxon>
        <taxon>Basidiomycota</taxon>
        <taxon>Agaricomycotina</taxon>
        <taxon>Agaricomycetes</taxon>
        <taxon>Agaricomycetidae</taxon>
        <taxon>Boletales</taxon>
        <taxon>Paxilineae</taxon>
        <taxon>Paxillaceae</taxon>
        <taxon>Paxillus</taxon>
    </lineage>
</organism>
<keyword evidence="4" id="KW-1185">Reference proteome</keyword>
<protein>
    <submittedName>
        <fullName evidence="3">Uncharacterized protein</fullName>
    </submittedName>
</protein>
<keyword evidence="2" id="KW-0812">Transmembrane</keyword>
<evidence type="ECO:0000256" key="1">
    <source>
        <dbReference type="SAM" id="MobiDB-lite"/>
    </source>
</evidence>
<feature type="compositionally biased region" description="Polar residues" evidence="1">
    <location>
        <begin position="69"/>
        <end position="83"/>
    </location>
</feature>
<feature type="region of interest" description="Disordered" evidence="1">
    <location>
        <begin position="42"/>
        <end position="83"/>
    </location>
</feature>
<evidence type="ECO:0000256" key="2">
    <source>
        <dbReference type="SAM" id="Phobius"/>
    </source>
</evidence>
<reference evidence="4" key="2">
    <citation type="submission" date="2015-01" db="EMBL/GenBank/DDBJ databases">
        <title>Evolutionary Origins and Diversification of the Mycorrhizal Mutualists.</title>
        <authorList>
            <consortium name="DOE Joint Genome Institute"/>
            <consortium name="Mycorrhizal Genomics Consortium"/>
            <person name="Kohler A."/>
            <person name="Kuo A."/>
            <person name="Nagy L.G."/>
            <person name="Floudas D."/>
            <person name="Copeland A."/>
            <person name="Barry K.W."/>
            <person name="Cichocki N."/>
            <person name="Veneault-Fourrey C."/>
            <person name="LaButti K."/>
            <person name="Lindquist E.A."/>
            <person name="Lipzen A."/>
            <person name="Lundell T."/>
            <person name="Morin E."/>
            <person name="Murat C."/>
            <person name="Riley R."/>
            <person name="Ohm R."/>
            <person name="Sun H."/>
            <person name="Tunlid A."/>
            <person name="Henrissat B."/>
            <person name="Grigoriev I.V."/>
            <person name="Hibbett D.S."/>
            <person name="Martin F."/>
        </authorList>
    </citation>
    <scope>NUCLEOTIDE SEQUENCE [LARGE SCALE GENOMIC DNA]</scope>
    <source>
        <strain evidence="4">Ve08.2h10</strain>
    </source>
</reference>
<feature type="transmembrane region" description="Helical" evidence="2">
    <location>
        <begin position="15"/>
        <end position="37"/>
    </location>
</feature>
<sequence length="83" mass="9046">MSSAHSCFQSLRGEIFHVVAVVVAILVFFFVVMTGLLPRLAEARGERPRGPTGRANRPGRRPSRRADQNIISVASSRRSGPST</sequence>
<evidence type="ECO:0000313" key="3">
    <source>
        <dbReference type="EMBL" id="KIK94258.1"/>
    </source>
</evidence>
<dbReference type="HOGENOM" id="CLU_2543258_0_0_1"/>
<name>A0A0D0DQ11_9AGAM</name>
<evidence type="ECO:0000313" key="4">
    <source>
        <dbReference type="Proteomes" id="UP000054538"/>
    </source>
</evidence>
<gene>
    <name evidence="3" type="ORF">PAXRUDRAFT_828179</name>
</gene>
<keyword evidence="2" id="KW-1133">Transmembrane helix</keyword>